<sequence>MRPLRYSINTTLDGCCHHEAGLPPDDESMAWWTERARRVDVMLLGRVTYAMMAEVWRRPADGRWPGWMGEREVRFAEALDAVPKTVFSRTLPAADWNAELVRDDVVGTVRRLKEQPGGPLSVSGVRLPVALAAAGLVDEYEFLVHPLVAGHGPTLLAGLPQRVPLELVDRQELRSGVVAQLYRPVSPRAPRSS</sequence>
<keyword evidence="3" id="KW-1185">Reference proteome</keyword>
<dbReference type="GO" id="GO:0008703">
    <property type="term" value="F:5-amino-6-(5-phosphoribosylamino)uracil reductase activity"/>
    <property type="evidence" value="ECO:0007669"/>
    <property type="project" value="InterPro"/>
</dbReference>
<feature type="domain" description="Bacterial bifunctional deaminase-reductase C-terminal" evidence="1">
    <location>
        <begin position="6"/>
        <end position="178"/>
    </location>
</feature>
<dbReference type="InterPro" id="IPR024072">
    <property type="entry name" value="DHFR-like_dom_sf"/>
</dbReference>
<dbReference type="OrthoDB" id="3471498at2"/>
<accession>A0A1G7UT81</accession>
<dbReference type="AlphaFoldDB" id="A0A1G7UT81"/>
<name>A0A1G7UT81_9ACTN</name>
<proteinExistence type="predicted"/>
<evidence type="ECO:0000313" key="3">
    <source>
        <dbReference type="Proteomes" id="UP000198863"/>
    </source>
</evidence>
<dbReference type="GO" id="GO:0009231">
    <property type="term" value="P:riboflavin biosynthetic process"/>
    <property type="evidence" value="ECO:0007669"/>
    <property type="project" value="InterPro"/>
</dbReference>
<dbReference type="RefSeq" id="WP_091063746.1">
    <property type="nucleotide sequence ID" value="NZ_FNCF01000004.1"/>
</dbReference>
<gene>
    <name evidence="2" type="ORF">SAMN05660324_2765</name>
</gene>
<protein>
    <submittedName>
        <fullName evidence="2">Dihydrofolate reductase</fullName>
    </submittedName>
</protein>
<reference evidence="3" key="1">
    <citation type="submission" date="2016-10" db="EMBL/GenBank/DDBJ databases">
        <authorList>
            <person name="Varghese N."/>
            <person name="Submissions S."/>
        </authorList>
    </citation>
    <scope>NUCLEOTIDE SEQUENCE [LARGE SCALE GENOMIC DNA]</scope>
    <source>
        <strain evidence="3">DSM 44526</strain>
    </source>
</reference>
<evidence type="ECO:0000313" key="2">
    <source>
        <dbReference type="EMBL" id="SDG50805.1"/>
    </source>
</evidence>
<dbReference type="InterPro" id="IPR002734">
    <property type="entry name" value="RibDG_C"/>
</dbReference>
<dbReference type="EMBL" id="FNCF01000004">
    <property type="protein sequence ID" value="SDG50805.1"/>
    <property type="molecule type" value="Genomic_DNA"/>
</dbReference>
<dbReference type="Pfam" id="PF01872">
    <property type="entry name" value="RibD_C"/>
    <property type="match status" value="1"/>
</dbReference>
<evidence type="ECO:0000259" key="1">
    <source>
        <dbReference type="Pfam" id="PF01872"/>
    </source>
</evidence>
<dbReference type="SUPFAM" id="SSF53597">
    <property type="entry name" value="Dihydrofolate reductase-like"/>
    <property type="match status" value="1"/>
</dbReference>
<dbReference type="Proteomes" id="UP000198863">
    <property type="component" value="Unassembled WGS sequence"/>
</dbReference>
<dbReference type="Gene3D" id="3.40.430.10">
    <property type="entry name" value="Dihydrofolate Reductase, subunit A"/>
    <property type="match status" value="1"/>
</dbReference>
<organism evidence="2 3">
    <name type="scientific">Klenkia brasiliensis</name>
    <dbReference type="NCBI Taxonomy" id="333142"/>
    <lineage>
        <taxon>Bacteria</taxon>
        <taxon>Bacillati</taxon>
        <taxon>Actinomycetota</taxon>
        <taxon>Actinomycetes</taxon>
        <taxon>Geodermatophilales</taxon>
        <taxon>Geodermatophilaceae</taxon>
        <taxon>Klenkia</taxon>
    </lineage>
</organism>